<evidence type="ECO:0008006" key="7">
    <source>
        <dbReference type="Google" id="ProtNLM"/>
    </source>
</evidence>
<dbReference type="Pfam" id="PF01926">
    <property type="entry name" value="MMR_HSR1"/>
    <property type="match status" value="1"/>
</dbReference>
<dbReference type="EnsemblBacteria" id="BAA80149">
    <property type="protein sequence ID" value="BAA80149"/>
    <property type="gene ID" value="APE_1164"/>
</dbReference>
<dbReference type="GO" id="GO:0016887">
    <property type="term" value="F:ATP hydrolysis activity"/>
    <property type="evidence" value="ECO:0007669"/>
    <property type="project" value="TreeGrafter"/>
</dbReference>
<dbReference type="InterPro" id="IPR027417">
    <property type="entry name" value="P-loop_NTPase"/>
</dbReference>
<dbReference type="InterPro" id="IPR031167">
    <property type="entry name" value="G_OBG"/>
</dbReference>
<sequence>MEAGSIVLGLVGKTNVGKSTFFAAATEVPVKIENRPFVTIEPNVGVGYARKRCAHVELGLPRCDPVNSLCIEGWRFIPVKLLDVAGLVPGAHRGRGLGNRFLDDVRKADALLLVVDASGSTDPEGVPVKPGSYDPVEEVGLMLGEIYEWMLQNLARDWERFARRVDTAGNVDLVTALSQRLSGFEIPRGVVAGVLEETGLGEKRLSSWSREDLRLFVKLVLERGKPAVILANKVDVPGAEENVERLGSSYPGIPVVPASALAELMLRRLAREGRVRYIPGDPDFTVKDPGGLGGKALKALELVRERVMKRWGGTGVVQAINTAVFDVLDMIAVYPVEDPNRYTDREGRILPDVILVKRGSTPRDLAYRIHTDLGKTFLYAVNAKTKQRVGEGYRLQDGDVVKIVAAAGKR</sequence>
<dbReference type="PRINTS" id="PR00326">
    <property type="entry name" value="GTP1OBG"/>
</dbReference>
<organism evidence="5 6">
    <name type="scientific">Aeropyrum pernix (strain ATCC 700893 / DSM 11879 / JCM 9820 / NBRC 100138 / K1)</name>
    <dbReference type="NCBI Taxonomy" id="272557"/>
    <lineage>
        <taxon>Archaea</taxon>
        <taxon>Thermoproteota</taxon>
        <taxon>Thermoprotei</taxon>
        <taxon>Desulfurococcales</taxon>
        <taxon>Desulfurococcaceae</taxon>
        <taxon>Aeropyrum</taxon>
    </lineage>
</organism>
<accession>Q9YCU8</accession>
<dbReference type="AlphaFoldDB" id="Q9YCU8"/>
<dbReference type="FunFam" id="3.10.20.30:FF:000002">
    <property type="entry name" value="GTP pyrophosphokinase (RelA/SpoT)"/>
    <property type="match status" value="1"/>
</dbReference>
<dbReference type="GO" id="GO:0005525">
    <property type="term" value="F:GTP binding"/>
    <property type="evidence" value="ECO:0007669"/>
    <property type="project" value="InterPro"/>
</dbReference>
<dbReference type="Gene3D" id="3.40.50.300">
    <property type="entry name" value="P-loop containing nucleotide triphosphate hydrolases"/>
    <property type="match status" value="1"/>
</dbReference>
<dbReference type="EMBL" id="BA000002">
    <property type="protein sequence ID" value="BAA80149.1"/>
    <property type="molecule type" value="Genomic_DNA"/>
</dbReference>
<evidence type="ECO:0000313" key="5">
    <source>
        <dbReference type="EMBL" id="BAA80149.1"/>
    </source>
</evidence>
<comment type="similarity">
    <text evidence="1">Belongs to the RelA/SpoT family.</text>
</comment>
<dbReference type="CDD" id="cd01899">
    <property type="entry name" value="Ygr210"/>
    <property type="match status" value="1"/>
</dbReference>
<evidence type="ECO:0000256" key="2">
    <source>
        <dbReference type="ARBA" id="ARBA00022741"/>
    </source>
</evidence>
<dbReference type="Proteomes" id="UP000002518">
    <property type="component" value="Chromosome"/>
</dbReference>
<dbReference type="Pfam" id="PF02824">
    <property type="entry name" value="TGS"/>
    <property type="match status" value="1"/>
</dbReference>
<dbReference type="STRING" id="272557.APE_1164"/>
<dbReference type="SUPFAM" id="SSF52540">
    <property type="entry name" value="P-loop containing nucleoside triphosphate hydrolases"/>
    <property type="match status" value="1"/>
</dbReference>
<dbReference type="Pfam" id="PF08438">
    <property type="entry name" value="YGR210-like_G4"/>
    <property type="match status" value="1"/>
</dbReference>
<dbReference type="PIR" id="G72586">
    <property type="entry name" value="G72586"/>
</dbReference>
<proteinExistence type="inferred from homology"/>
<feature type="domain" description="OBG-type G" evidence="3">
    <location>
        <begin position="6"/>
        <end position="278"/>
    </location>
</feature>
<name>Q9YCU8_AERPE</name>
<dbReference type="PROSITE" id="PS51880">
    <property type="entry name" value="TGS"/>
    <property type="match status" value="1"/>
</dbReference>
<dbReference type="PANTHER" id="PTHR23305">
    <property type="entry name" value="OBG GTPASE FAMILY"/>
    <property type="match status" value="1"/>
</dbReference>
<feature type="domain" description="TGS" evidence="4">
    <location>
        <begin position="329"/>
        <end position="405"/>
    </location>
</feature>
<gene>
    <name evidence="5" type="ordered locus">APE_1164</name>
</gene>
<dbReference type="NCBIfam" id="NF007171">
    <property type="entry name" value="PRK09602.1"/>
    <property type="match status" value="1"/>
</dbReference>
<dbReference type="Gene3D" id="1.10.8.470">
    <property type="match status" value="1"/>
</dbReference>
<dbReference type="InterPro" id="IPR012675">
    <property type="entry name" value="Beta-grasp_dom_sf"/>
</dbReference>
<dbReference type="PROSITE" id="PS51710">
    <property type="entry name" value="G_OBG"/>
    <property type="match status" value="1"/>
</dbReference>
<dbReference type="GeneID" id="1445825"/>
<dbReference type="RefSeq" id="WP_010866198.1">
    <property type="nucleotide sequence ID" value="NC_000854.2"/>
</dbReference>
<evidence type="ECO:0000256" key="1">
    <source>
        <dbReference type="ARBA" id="ARBA00007476"/>
    </source>
</evidence>
<dbReference type="GO" id="GO:0005737">
    <property type="term" value="C:cytoplasm"/>
    <property type="evidence" value="ECO:0007669"/>
    <property type="project" value="TreeGrafter"/>
</dbReference>
<evidence type="ECO:0000259" key="3">
    <source>
        <dbReference type="PROSITE" id="PS51710"/>
    </source>
</evidence>
<dbReference type="PANTHER" id="PTHR23305:SF1">
    <property type="entry name" value="OBG-TYPE G DOMAIN-CONTAINING PROTEIN"/>
    <property type="match status" value="1"/>
</dbReference>
<evidence type="ECO:0000259" key="4">
    <source>
        <dbReference type="PROSITE" id="PS51880"/>
    </source>
</evidence>
<dbReference type="KEGG" id="ape:APE_1164"/>
<dbReference type="eggNOG" id="arCOG00357">
    <property type="taxonomic scope" value="Archaea"/>
</dbReference>
<dbReference type="InterPro" id="IPR006073">
    <property type="entry name" value="GTP-bd"/>
</dbReference>
<keyword evidence="2" id="KW-0547">Nucleotide-binding</keyword>
<evidence type="ECO:0000313" key="6">
    <source>
        <dbReference type="Proteomes" id="UP000002518"/>
    </source>
</evidence>
<dbReference type="CDD" id="cd01669">
    <property type="entry name" value="TGS_MJ1332_like"/>
    <property type="match status" value="1"/>
</dbReference>
<dbReference type="Gene3D" id="3.10.20.30">
    <property type="match status" value="1"/>
</dbReference>
<dbReference type="InterPro" id="IPR004095">
    <property type="entry name" value="TGS"/>
</dbReference>
<dbReference type="PATRIC" id="fig|272557.25.peg.800"/>
<protein>
    <recommendedName>
        <fullName evidence="7">GTP-binding protein</fullName>
    </recommendedName>
</protein>
<dbReference type="InterPro" id="IPR012676">
    <property type="entry name" value="TGS-like"/>
</dbReference>
<reference evidence="5 6" key="1">
    <citation type="journal article" date="1999" name="DNA Res.">
        <title>Complete genome sequence of an aerobic hyper-thermophilic crenarchaeon, Aeropyrum pernix K1.</title>
        <authorList>
            <person name="Kawarabayasi Y."/>
            <person name="Hino Y."/>
            <person name="Horikawa H."/>
            <person name="Yamazaki S."/>
            <person name="Haikawa Y."/>
            <person name="Jin-no K."/>
            <person name="Takahashi M."/>
            <person name="Sekine M."/>
            <person name="Baba S."/>
            <person name="Ankai A."/>
            <person name="Kosugi H."/>
            <person name="Hosoyama A."/>
            <person name="Fukui S."/>
            <person name="Nagai Y."/>
            <person name="Nishijima K."/>
            <person name="Nakazawa H."/>
            <person name="Takamiya M."/>
            <person name="Masuda S."/>
            <person name="Funahashi T."/>
            <person name="Tanaka T."/>
            <person name="Kudoh Y."/>
            <person name="Yamazaki J."/>
            <person name="Kushida N."/>
            <person name="Oguchi A."/>
            <person name="Aoki K."/>
            <person name="Kubota K."/>
            <person name="Nakamura Y."/>
            <person name="Nomura N."/>
            <person name="Sako Y."/>
            <person name="Kikuchi H."/>
        </authorList>
    </citation>
    <scope>NUCLEOTIDE SEQUENCE [LARGE SCALE GENOMIC DNA]</scope>
    <source>
        <strain evidence="6">ATCC 700893 / DSM 11879 / JCM 9820 / NBRC 100138 / K1</strain>
    </source>
</reference>
<dbReference type="SUPFAM" id="SSF81271">
    <property type="entry name" value="TGS-like"/>
    <property type="match status" value="1"/>
</dbReference>
<dbReference type="InterPro" id="IPR013646">
    <property type="entry name" value="YGR210-like_G4"/>
</dbReference>
<keyword evidence="6" id="KW-1185">Reference proteome</keyword>